<accession>A0A0L6VLQ1</accession>
<evidence type="ECO:0000313" key="2">
    <source>
        <dbReference type="Proteomes" id="UP000037035"/>
    </source>
</evidence>
<organism evidence="1 2">
    <name type="scientific">Puccinia sorghi</name>
    <dbReference type="NCBI Taxonomy" id="27349"/>
    <lineage>
        <taxon>Eukaryota</taxon>
        <taxon>Fungi</taxon>
        <taxon>Dikarya</taxon>
        <taxon>Basidiomycota</taxon>
        <taxon>Pucciniomycotina</taxon>
        <taxon>Pucciniomycetes</taxon>
        <taxon>Pucciniales</taxon>
        <taxon>Pucciniaceae</taxon>
        <taxon>Puccinia</taxon>
    </lineage>
</organism>
<name>A0A0L6VLQ1_9BASI</name>
<sequence>MALEDFWYPIQHQVKNYCGYHSQVKCWMRSGVNNNEVSGFLTSPK</sequence>
<reference evidence="1 2" key="1">
    <citation type="submission" date="2015-08" db="EMBL/GenBank/DDBJ databases">
        <title>Next Generation Sequencing and Analysis of the Genome of Puccinia sorghi L Schw, the Causal Agent of Maize Common Rust.</title>
        <authorList>
            <person name="Rochi L."/>
            <person name="Burguener G."/>
            <person name="Darino M."/>
            <person name="Turjanski A."/>
            <person name="Kreff E."/>
            <person name="Dieguez M.J."/>
            <person name="Sacco F."/>
        </authorList>
    </citation>
    <scope>NUCLEOTIDE SEQUENCE [LARGE SCALE GENOMIC DNA]</scope>
    <source>
        <strain evidence="1 2">RO10H11247</strain>
    </source>
</reference>
<protein>
    <submittedName>
        <fullName evidence="1">Uncharacterized protein</fullName>
    </submittedName>
</protein>
<dbReference type="EMBL" id="LAVV01004376">
    <property type="protein sequence ID" value="KNZ61492.1"/>
    <property type="molecule type" value="Genomic_DNA"/>
</dbReference>
<keyword evidence="2" id="KW-1185">Reference proteome</keyword>
<dbReference type="VEuPathDB" id="FungiDB:VP01_1393g9"/>
<gene>
    <name evidence="1" type="ORF">VP01_1393g9</name>
</gene>
<comment type="caution">
    <text evidence="1">The sequence shown here is derived from an EMBL/GenBank/DDBJ whole genome shotgun (WGS) entry which is preliminary data.</text>
</comment>
<evidence type="ECO:0000313" key="1">
    <source>
        <dbReference type="EMBL" id="KNZ61492.1"/>
    </source>
</evidence>
<dbReference type="Proteomes" id="UP000037035">
    <property type="component" value="Unassembled WGS sequence"/>
</dbReference>
<proteinExistence type="predicted"/>
<dbReference type="AlphaFoldDB" id="A0A0L6VLQ1"/>